<feature type="transmembrane region" description="Helical" evidence="1">
    <location>
        <begin position="821"/>
        <end position="844"/>
    </location>
</feature>
<dbReference type="EMBL" id="MU007059">
    <property type="protein sequence ID" value="KAF2427547.1"/>
    <property type="molecule type" value="Genomic_DNA"/>
</dbReference>
<dbReference type="SUPFAM" id="SSF53448">
    <property type="entry name" value="Nucleotide-diphospho-sugar transferases"/>
    <property type="match status" value="1"/>
</dbReference>
<keyword evidence="5" id="KW-1185">Reference proteome</keyword>
<dbReference type="Gene3D" id="3.90.550.10">
    <property type="entry name" value="Spore Coat Polysaccharide Biosynthesis Protein SpsA, Chain A"/>
    <property type="match status" value="1"/>
</dbReference>
<dbReference type="OrthoDB" id="38531at2759"/>
<evidence type="ECO:0000256" key="1">
    <source>
        <dbReference type="SAM" id="Phobius"/>
    </source>
</evidence>
<accession>A0A9P4NMC2</accession>
<dbReference type="InterPro" id="IPR029044">
    <property type="entry name" value="Nucleotide-diphossugar_trans"/>
</dbReference>
<dbReference type="Pfam" id="PF13632">
    <property type="entry name" value="Glyco_trans_2_3"/>
    <property type="match status" value="1"/>
</dbReference>
<dbReference type="AlphaFoldDB" id="A0A9P4NMC2"/>
<feature type="transmembrane region" description="Helical" evidence="1">
    <location>
        <begin position="247"/>
        <end position="272"/>
    </location>
</feature>
<evidence type="ECO:0000259" key="3">
    <source>
        <dbReference type="Pfam" id="PF25550"/>
    </source>
</evidence>
<protein>
    <recommendedName>
        <fullName evidence="6">Glycosyltransferase 2-like domain-containing protein</fullName>
    </recommendedName>
</protein>
<organism evidence="4 5">
    <name type="scientific">Tothia fuscella</name>
    <dbReference type="NCBI Taxonomy" id="1048955"/>
    <lineage>
        <taxon>Eukaryota</taxon>
        <taxon>Fungi</taxon>
        <taxon>Dikarya</taxon>
        <taxon>Ascomycota</taxon>
        <taxon>Pezizomycotina</taxon>
        <taxon>Dothideomycetes</taxon>
        <taxon>Pleosporomycetidae</taxon>
        <taxon>Venturiales</taxon>
        <taxon>Cylindrosympodiaceae</taxon>
        <taxon>Tothia</taxon>
    </lineage>
</organism>
<reference evidence="4" key="1">
    <citation type="journal article" date="2020" name="Stud. Mycol.">
        <title>101 Dothideomycetes genomes: a test case for predicting lifestyles and emergence of pathogens.</title>
        <authorList>
            <person name="Haridas S."/>
            <person name="Albert R."/>
            <person name="Binder M."/>
            <person name="Bloem J."/>
            <person name="Labutti K."/>
            <person name="Salamov A."/>
            <person name="Andreopoulos B."/>
            <person name="Baker S."/>
            <person name="Barry K."/>
            <person name="Bills G."/>
            <person name="Bluhm B."/>
            <person name="Cannon C."/>
            <person name="Castanera R."/>
            <person name="Culley D."/>
            <person name="Daum C."/>
            <person name="Ezra D."/>
            <person name="Gonzalez J."/>
            <person name="Henrissat B."/>
            <person name="Kuo A."/>
            <person name="Liang C."/>
            <person name="Lipzen A."/>
            <person name="Lutzoni F."/>
            <person name="Magnuson J."/>
            <person name="Mondo S."/>
            <person name="Nolan M."/>
            <person name="Ohm R."/>
            <person name="Pangilinan J."/>
            <person name="Park H.-J."/>
            <person name="Ramirez L."/>
            <person name="Alfaro M."/>
            <person name="Sun H."/>
            <person name="Tritt A."/>
            <person name="Yoshinaga Y."/>
            <person name="Zwiers L.-H."/>
            <person name="Turgeon B."/>
            <person name="Goodwin S."/>
            <person name="Spatafora J."/>
            <person name="Crous P."/>
            <person name="Grigoriev I."/>
        </authorList>
    </citation>
    <scope>NUCLEOTIDE SEQUENCE</scope>
    <source>
        <strain evidence="4">CBS 130266</strain>
    </source>
</reference>
<feature type="transmembrane region" description="Helical" evidence="1">
    <location>
        <begin position="213"/>
        <end position="235"/>
    </location>
</feature>
<proteinExistence type="predicted"/>
<dbReference type="InterPro" id="IPR057688">
    <property type="entry name" value="DUF7928"/>
</dbReference>
<evidence type="ECO:0008006" key="6">
    <source>
        <dbReference type="Google" id="ProtNLM"/>
    </source>
</evidence>
<feature type="transmembrane region" description="Helical" evidence="1">
    <location>
        <begin position="697"/>
        <end position="718"/>
    </location>
</feature>
<keyword evidence="1" id="KW-0812">Transmembrane</keyword>
<evidence type="ECO:0000259" key="2">
    <source>
        <dbReference type="Pfam" id="PF13632"/>
    </source>
</evidence>
<comment type="caution">
    <text evidence="4">The sequence shown here is derived from an EMBL/GenBank/DDBJ whole genome shotgun (WGS) entry which is preliminary data.</text>
</comment>
<name>A0A9P4NMC2_9PEZI</name>
<dbReference type="InterPro" id="IPR001173">
    <property type="entry name" value="Glyco_trans_2-like"/>
</dbReference>
<keyword evidence="1" id="KW-1133">Transmembrane helix</keyword>
<feature type="domain" description="Glycosyltransferase 2-like" evidence="2">
    <location>
        <begin position="467"/>
        <end position="678"/>
    </location>
</feature>
<keyword evidence="1" id="KW-0472">Membrane</keyword>
<dbReference type="Proteomes" id="UP000800235">
    <property type="component" value="Unassembled WGS sequence"/>
</dbReference>
<dbReference type="PANTHER" id="PTHR35408">
    <property type="entry name" value="CHROMOSOME 15, WHOLE GENOME SHOTGUN SEQUENCE"/>
    <property type="match status" value="1"/>
</dbReference>
<dbReference type="PANTHER" id="PTHR35408:SF2">
    <property type="entry name" value="GLYCOSYLTRANSFERASE 2-LIKE DOMAIN-CONTAINING PROTEIN"/>
    <property type="match status" value="1"/>
</dbReference>
<feature type="transmembrane region" description="Helical" evidence="1">
    <location>
        <begin position="665"/>
        <end position="685"/>
    </location>
</feature>
<evidence type="ECO:0000313" key="5">
    <source>
        <dbReference type="Proteomes" id="UP000800235"/>
    </source>
</evidence>
<sequence>MIKFLHSRANANGYFGFDQPTRPLGVIARRSTGGYMTEPRELSPLLVQAVENFGPRIAFTMSTETTEALFDAILDDYHNIELYDGTPLQIIESLSDIVRGGIFQVGKPQFAALLKSERVLLVWHDDVDQVLLQAAKVEESLLGLILGTSPPSTLDSKKMSVATGSSLPSALSQDMAKRGKAGFETPIFEAEDLGDLEQAKESFARPTRRNGSYLMGLSMFFLVFSIFGYTTSHLVLEWMTDGDLRRFYFIIAEPLTLAVAMFFSLSLVTYAFQLFAPITGLRTNSRFFSAKKPNIRQAYTQGFSPPRITIQMAVYKESLELVVIPTVRSLLAAVSHYESQGGKANIFICDDGLGYLLHDDPAAARSRIDFYAAHNIGWVARPGNGENDYIRTGRFKKASNMNFCLNFTNKVERTLKRLLLGREQAEKEGPIYVETLEEDSFYRKALAEELSRDSRVKAEGNIRMGEIILMVDSDTRVPMDCLIYGAAEMFLSPEVAILQHSTSVVQVSGDFFENGAAYFAKMCYTQIRFTVSNGECSPFVGHNAFVRWAAVQDIGVQTSDPEEVVYWSEHHISEDFQMGMRLQTAGWITRYAAYHKEDFKEMVSLTIYDEISRWERYSYGDSEMIFNPIWTWLWRTPFTKLFRNFLFCDMHLSSKLSIISYMTSYYAIGSGFFYTIANYILVGLYPDKLDKFYMQSWSIFLTVVLVFWLLGNISLAVLRWRLGERTLWSSLWENFKWQPMYCFFFYGLSFHINKSLLAHIIGYEMTWEMTKKEVEDSNFWKEIPKIAKSFVYMYLVMIPMAGGMIYMAFFAPMAWRITEPVAVVPMALMIVCHCSLPFALNPYIITAVDQFRMEEPKH</sequence>
<gene>
    <name evidence="4" type="ORF">EJ08DRAFT_592805</name>
</gene>
<feature type="transmembrane region" description="Helical" evidence="1">
    <location>
        <begin position="791"/>
        <end position="815"/>
    </location>
</feature>
<dbReference type="Pfam" id="PF25550">
    <property type="entry name" value="DUF7928"/>
    <property type="match status" value="1"/>
</dbReference>
<evidence type="ECO:0000313" key="4">
    <source>
        <dbReference type="EMBL" id="KAF2427547.1"/>
    </source>
</evidence>
<feature type="domain" description="DUF7928" evidence="3">
    <location>
        <begin position="1"/>
        <end position="150"/>
    </location>
</feature>